<evidence type="ECO:0000313" key="2">
    <source>
        <dbReference type="Proteomes" id="UP001209540"/>
    </source>
</evidence>
<proteinExistence type="predicted"/>
<sequence length="110" mass="12730">MVQLEIQAIAHGQAHHFDIASLCNADEMIAFCPTLVSGYLLASKLYTMGDNHPMAIEIYKYGLLYTSSKEEKDMFQQQRRQVAQEWLDQGCVDSTKILLYRIFPYIFKVF</sequence>
<evidence type="ECO:0000313" key="1">
    <source>
        <dbReference type="EMBL" id="KAI9264900.1"/>
    </source>
</evidence>
<dbReference type="Proteomes" id="UP001209540">
    <property type="component" value="Unassembled WGS sequence"/>
</dbReference>
<organism evidence="1 2">
    <name type="scientific">Phascolomyces articulosus</name>
    <dbReference type="NCBI Taxonomy" id="60185"/>
    <lineage>
        <taxon>Eukaryota</taxon>
        <taxon>Fungi</taxon>
        <taxon>Fungi incertae sedis</taxon>
        <taxon>Mucoromycota</taxon>
        <taxon>Mucoromycotina</taxon>
        <taxon>Mucoromycetes</taxon>
        <taxon>Mucorales</taxon>
        <taxon>Lichtheimiaceae</taxon>
        <taxon>Phascolomyces</taxon>
    </lineage>
</organism>
<name>A0AAD5K1T6_9FUNG</name>
<gene>
    <name evidence="1" type="ORF">BDA99DRAFT_559010</name>
</gene>
<dbReference type="EMBL" id="JAIXMP010000011">
    <property type="protein sequence ID" value="KAI9264900.1"/>
    <property type="molecule type" value="Genomic_DNA"/>
</dbReference>
<protein>
    <submittedName>
        <fullName evidence="1">Uncharacterized protein</fullName>
    </submittedName>
</protein>
<comment type="caution">
    <text evidence="1">The sequence shown here is derived from an EMBL/GenBank/DDBJ whole genome shotgun (WGS) entry which is preliminary data.</text>
</comment>
<reference evidence="1" key="2">
    <citation type="submission" date="2023-02" db="EMBL/GenBank/DDBJ databases">
        <authorList>
            <consortium name="DOE Joint Genome Institute"/>
            <person name="Mondo S.J."/>
            <person name="Chang Y."/>
            <person name="Wang Y."/>
            <person name="Ahrendt S."/>
            <person name="Andreopoulos W."/>
            <person name="Barry K."/>
            <person name="Beard J."/>
            <person name="Benny G.L."/>
            <person name="Blankenship S."/>
            <person name="Bonito G."/>
            <person name="Cuomo C."/>
            <person name="Desiro A."/>
            <person name="Gervers K.A."/>
            <person name="Hundley H."/>
            <person name="Kuo A."/>
            <person name="LaButti K."/>
            <person name="Lang B.F."/>
            <person name="Lipzen A."/>
            <person name="O'Donnell K."/>
            <person name="Pangilinan J."/>
            <person name="Reynolds N."/>
            <person name="Sandor L."/>
            <person name="Smith M.W."/>
            <person name="Tsang A."/>
            <person name="Grigoriev I.V."/>
            <person name="Stajich J.E."/>
            <person name="Spatafora J.W."/>
        </authorList>
    </citation>
    <scope>NUCLEOTIDE SEQUENCE</scope>
    <source>
        <strain evidence="1">RSA 2281</strain>
    </source>
</reference>
<keyword evidence="2" id="KW-1185">Reference proteome</keyword>
<dbReference type="AlphaFoldDB" id="A0AAD5K1T6"/>
<accession>A0AAD5K1T6</accession>
<reference evidence="1" key="1">
    <citation type="journal article" date="2022" name="IScience">
        <title>Evolution of zygomycete secretomes and the origins of terrestrial fungal ecologies.</title>
        <authorList>
            <person name="Chang Y."/>
            <person name="Wang Y."/>
            <person name="Mondo S."/>
            <person name="Ahrendt S."/>
            <person name="Andreopoulos W."/>
            <person name="Barry K."/>
            <person name="Beard J."/>
            <person name="Benny G.L."/>
            <person name="Blankenship S."/>
            <person name="Bonito G."/>
            <person name="Cuomo C."/>
            <person name="Desiro A."/>
            <person name="Gervers K.A."/>
            <person name="Hundley H."/>
            <person name="Kuo A."/>
            <person name="LaButti K."/>
            <person name="Lang B.F."/>
            <person name="Lipzen A."/>
            <person name="O'Donnell K."/>
            <person name="Pangilinan J."/>
            <person name="Reynolds N."/>
            <person name="Sandor L."/>
            <person name="Smith M.E."/>
            <person name="Tsang A."/>
            <person name="Grigoriev I.V."/>
            <person name="Stajich J.E."/>
            <person name="Spatafora J.W."/>
        </authorList>
    </citation>
    <scope>NUCLEOTIDE SEQUENCE</scope>
    <source>
        <strain evidence="1">RSA 2281</strain>
    </source>
</reference>